<reference evidence="1 2" key="1">
    <citation type="submission" date="2020-08" db="EMBL/GenBank/DDBJ databases">
        <title>Bridging the membrane lipid divide: bacteria of the FCB group superphylum have the potential to synthesize archaeal ether lipids.</title>
        <authorList>
            <person name="Villanueva L."/>
            <person name="Von Meijenfeldt F.A.B."/>
            <person name="Westbye A.B."/>
            <person name="Yadav S."/>
            <person name="Hopmans E.C."/>
            <person name="Dutilh B.E."/>
            <person name="Sinninghe Damste J.S."/>
        </authorList>
    </citation>
    <scope>NUCLEOTIDE SEQUENCE [LARGE SCALE GENOMIC DNA]</scope>
    <source>
        <strain evidence="1">NIOZ-UU30</strain>
    </source>
</reference>
<accession>A0A8J6NZG8</accession>
<evidence type="ECO:0000313" key="2">
    <source>
        <dbReference type="Proteomes" id="UP000603434"/>
    </source>
</evidence>
<protein>
    <submittedName>
        <fullName evidence="1">Uncharacterized protein</fullName>
    </submittedName>
</protein>
<dbReference type="EMBL" id="JACNJH010000244">
    <property type="protein sequence ID" value="MBC8363003.1"/>
    <property type="molecule type" value="Genomic_DNA"/>
</dbReference>
<organism evidence="1 2">
    <name type="scientific">Candidatus Desulfatibia profunda</name>
    <dbReference type="NCBI Taxonomy" id="2841695"/>
    <lineage>
        <taxon>Bacteria</taxon>
        <taxon>Pseudomonadati</taxon>
        <taxon>Thermodesulfobacteriota</taxon>
        <taxon>Desulfobacteria</taxon>
        <taxon>Desulfobacterales</taxon>
        <taxon>Desulfobacterales incertae sedis</taxon>
        <taxon>Candidatus Desulfatibia</taxon>
    </lineage>
</organism>
<sequence length="92" mass="10052">MTRKRKDPAAIMAQRAENALKKAGKIEISREEFLACLYRSLVAAIFSTAGTKGESLTYAEAEEILQCRNHSMDGPDFQSGVLAYFDAAGHLA</sequence>
<comment type="caution">
    <text evidence="1">The sequence shown here is derived from an EMBL/GenBank/DDBJ whole genome shotgun (WGS) entry which is preliminary data.</text>
</comment>
<gene>
    <name evidence="1" type="ORF">H8E23_16585</name>
</gene>
<name>A0A8J6NZG8_9BACT</name>
<evidence type="ECO:0000313" key="1">
    <source>
        <dbReference type="EMBL" id="MBC8363003.1"/>
    </source>
</evidence>
<proteinExistence type="predicted"/>
<dbReference type="Proteomes" id="UP000603434">
    <property type="component" value="Unassembled WGS sequence"/>
</dbReference>
<dbReference type="AlphaFoldDB" id="A0A8J6NZG8"/>